<sequence>MAVGVARLGFPLLTSWRSTPSSSRSRAVYSKSTGRRPRLHSIFASLAEEERGVSFTEPEVDLIDALDVGRAVEALENLKGIADPTNSDLIEGRWQLVFTTRPGTASPIQVDGEAAQVAERKKRALWKKQCGLMDLHTASVDNWKVAAAANSLKGLEIVKKNGNLENHNTLFPGFSWHI</sequence>
<comment type="subcellular location">
    <subcellularLocation>
        <location evidence="1">Plastid</location>
    </subcellularLocation>
</comment>
<reference evidence="5 6" key="1">
    <citation type="journal article" date="2022" name="Nat. Plants">
        <title>Genomes of leafy and leafless Platanthera orchids illuminate the evolution of mycoheterotrophy.</title>
        <authorList>
            <person name="Li M.H."/>
            <person name="Liu K.W."/>
            <person name="Li Z."/>
            <person name="Lu H.C."/>
            <person name="Ye Q.L."/>
            <person name="Zhang D."/>
            <person name="Wang J.Y."/>
            <person name="Li Y.F."/>
            <person name="Zhong Z.M."/>
            <person name="Liu X."/>
            <person name="Yu X."/>
            <person name="Liu D.K."/>
            <person name="Tu X.D."/>
            <person name="Liu B."/>
            <person name="Hao Y."/>
            <person name="Liao X.Y."/>
            <person name="Jiang Y.T."/>
            <person name="Sun W.H."/>
            <person name="Chen J."/>
            <person name="Chen Y.Q."/>
            <person name="Ai Y."/>
            <person name="Zhai J.W."/>
            <person name="Wu S.S."/>
            <person name="Zhou Z."/>
            <person name="Hsiao Y.Y."/>
            <person name="Wu W.L."/>
            <person name="Chen Y.Y."/>
            <person name="Lin Y.F."/>
            <person name="Hsu J.L."/>
            <person name="Li C.Y."/>
            <person name="Wang Z.W."/>
            <person name="Zhao X."/>
            <person name="Zhong W.Y."/>
            <person name="Ma X.K."/>
            <person name="Ma L."/>
            <person name="Huang J."/>
            <person name="Chen G.Z."/>
            <person name="Huang M.Z."/>
            <person name="Huang L."/>
            <person name="Peng D.H."/>
            <person name="Luo Y.B."/>
            <person name="Zou S.Q."/>
            <person name="Chen S.P."/>
            <person name="Lan S."/>
            <person name="Tsai W.C."/>
            <person name="Van de Peer Y."/>
            <person name="Liu Z.J."/>
        </authorList>
    </citation>
    <scope>NUCLEOTIDE SEQUENCE [LARGE SCALE GENOMIC DNA]</scope>
    <source>
        <strain evidence="5">Lor288</strain>
    </source>
</reference>
<protein>
    <recommendedName>
        <fullName evidence="4">Plastid lipid-associated protein/fibrillin conserved domain-containing protein</fullName>
    </recommendedName>
</protein>
<name>A0ABR2LRV5_9ASPA</name>
<gene>
    <name evidence="5" type="ORF">KSP40_PGU013624</name>
</gene>
<organism evidence="5 6">
    <name type="scientific">Platanthera guangdongensis</name>
    <dbReference type="NCBI Taxonomy" id="2320717"/>
    <lineage>
        <taxon>Eukaryota</taxon>
        <taxon>Viridiplantae</taxon>
        <taxon>Streptophyta</taxon>
        <taxon>Embryophyta</taxon>
        <taxon>Tracheophyta</taxon>
        <taxon>Spermatophyta</taxon>
        <taxon>Magnoliopsida</taxon>
        <taxon>Liliopsida</taxon>
        <taxon>Asparagales</taxon>
        <taxon>Orchidaceae</taxon>
        <taxon>Orchidoideae</taxon>
        <taxon>Orchideae</taxon>
        <taxon>Orchidinae</taxon>
        <taxon>Platanthera</taxon>
    </lineage>
</organism>
<dbReference type="InterPro" id="IPR006843">
    <property type="entry name" value="PAP/fibrillin_dom"/>
</dbReference>
<comment type="caution">
    <text evidence="5">The sequence shown here is derived from an EMBL/GenBank/DDBJ whole genome shotgun (WGS) entry which is preliminary data.</text>
</comment>
<evidence type="ECO:0000256" key="2">
    <source>
        <dbReference type="ARBA" id="ARBA00022640"/>
    </source>
</evidence>
<keyword evidence="3" id="KW-0809">Transit peptide</keyword>
<dbReference type="EMBL" id="JBBWWR010000016">
    <property type="protein sequence ID" value="KAK8948248.1"/>
    <property type="molecule type" value="Genomic_DNA"/>
</dbReference>
<dbReference type="Proteomes" id="UP001412067">
    <property type="component" value="Unassembled WGS sequence"/>
</dbReference>
<dbReference type="Pfam" id="PF04755">
    <property type="entry name" value="PAP_fibrillin"/>
    <property type="match status" value="1"/>
</dbReference>
<keyword evidence="2" id="KW-0934">Plastid</keyword>
<keyword evidence="6" id="KW-1185">Reference proteome</keyword>
<accession>A0ABR2LRV5</accession>
<evidence type="ECO:0000256" key="1">
    <source>
        <dbReference type="ARBA" id="ARBA00004474"/>
    </source>
</evidence>
<proteinExistence type="predicted"/>
<feature type="domain" description="Plastid lipid-associated protein/fibrillin conserved" evidence="4">
    <location>
        <begin position="43"/>
        <end position="110"/>
    </location>
</feature>
<evidence type="ECO:0000313" key="5">
    <source>
        <dbReference type="EMBL" id="KAK8948248.1"/>
    </source>
</evidence>
<evidence type="ECO:0000256" key="3">
    <source>
        <dbReference type="ARBA" id="ARBA00022946"/>
    </source>
</evidence>
<evidence type="ECO:0000259" key="4">
    <source>
        <dbReference type="Pfam" id="PF04755"/>
    </source>
</evidence>
<evidence type="ECO:0000313" key="6">
    <source>
        <dbReference type="Proteomes" id="UP001412067"/>
    </source>
</evidence>